<evidence type="ECO:0000259" key="7">
    <source>
        <dbReference type="PROSITE" id="PS50850"/>
    </source>
</evidence>
<gene>
    <name evidence="8" type="ORF">FHP08_01210</name>
</gene>
<sequence length="397" mass="40914">MCAGQLGSLLPHMAFSALIPRFAALWGLSAAESGAISGAFFIGYACVVPLTTTLTDRVDARRILALGSLVSALATFAFAAFARDFWSAALLWALAGAGFAGAYMPGLRALTDRLPPGDASRSITLYTSSYSIGVGLSFLGAQLLERQFGWQTAFVSVGCGPLVMVAVALSLPAWQPTPRAGTRLLDFRPVLRNRPAMAFVLGYGAHCFELAAMRAWIVSFWLFTAARSGAPSWIDAVGVSVAVTLIAMPASILGNELAIRLGRRRLIAGVMIASSLIALGLGFASAAPWPLVLALLLLHGFAIPADSGSLTSGMVGAAEPDCRGATMALHSTIGFGASFLGPLAMGLAIDGFGGPSSVAGWQAAYFVLALAAVAGLPALRLGIARSTSPASVPAQIR</sequence>
<feature type="transmembrane region" description="Helical" evidence="6">
    <location>
        <begin position="361"/>
        <end position="379"/>
    </location>
</feature>
<dbReference type="Proteomes" id="UP000321548">
    <property type="component" value="Unassembled WGS sequence"/>
</dbReference>
<feature type="domain" description="Major facilitator superfamily (MFS) profile" evidence="7">
    <location>
        <begin position="1"/>
        <end position="387"/>
    </location>
</feature>
<dbReference type="InterPro" id="IPR020846">
    <property type="entry name" value="MFS_dom"/>
</dbReference>
<reference evidence="8 9" key="1">
    <citation type="submission" date="2019-06" db="EMBL/GenBank/DDBJ databases">
        <title>Quisquiliibacterium sp. nov., isolated from a maize field.</title>
        <authorList>
            <person name="Lin S.-Y."/>
            <person name="Tsai C.-F."/>
            <person name="Young C.-C."/>
        </authorList>
    </citation>
    <scope>NUCLEOTIDE SEQUENCE [LARGE SCALE GENOMIC DNA]</scope>
    <source>
        <strain evidence="8 9">CC-CFT501</strain>
    </source>
</reference>
<feature type="transmembrane region" description="Helical" evidence="6">
    <location>
        <begin position="195"/>
        <end position="221"/>
    </location>
</feature>
<accession>A0A5C8P693</accession>
<evidence type="ECO:0000256" key="4">
    <source>
        <dbReference type="ARBA" id="ARBA00022989"/>
    </source>
</evidence>
<dbReference type="OrthoDB" id="9781976at2"/>
<dbReference type="InterPro" id="IPR050189">
    <property type="entry name" value="MFS_Efflux_Transporters"/>
</dbReference>
<evidence type="ECO:0000256" key="2">
    <source>
        <dbReference type="ARBA" id="ARBA00022475"/>
    </source>
</evidence>
<dbReference type="PANTHER" id="PTHR43124">
    <property type="entry name" value="PURINE EFFLUX PUMP PBUE"/>
    <property type="match status" value="1"/>
</dbReference>
<dbReference type="Gene3D" id="1.20.1250.20">
    <property type="entry name" value="MFS general substrate transporter like domains"/>
    <property type="match status" value="2"/>
</dbReference>
<evidence type="ECO:0000256" key="3">
    <source>
        <dbReference type="ARBA" id="ARBA00022692"/>
    </source>
</evidence>
<dbReference type="PROSITE" id="PS50850">
    <property type="entry name" value="MFS"/>
    <property type="match status" value="1"/>
</dbReference>
<name>A0A5C8P693_9BURK</name>
<dbReference type="GO" id="GO:0022857">
    <property type="term" value="F:transmembrane transporter activity"/>
    <property type="evidence" value="ECO:0007669"/>
    <property type="project" value="InterPro"/>
</dbReference>
<feature type="transmembrane region" description="Helical" evidence="6">
    <location>
        <begin position="123"/>
        <end position="144"/>
    </location>
</feature>
<evidence type="ECO:0000313" key="8">
    <source>
        <dbReference type="EMBL" id="TXL68959.1"/>
    </source>
</evidence>
<keyword evidence="3 6" id="KW-0812">Transmembrane</keyword>
<comment type="subcellular location">
    <subcellularLocation>
        <location evidence="1">Cell membrane</location>
        <topology evidence="1">Multi-pass membrane protein</topology>
    </subcellularLocation>
</comment>
<keyword evidence="5 6" id="KW-0472">Membrane</keyword>
<evidence type="ECO:0000256" key="1">
    <source>
        <dbReference type="ARBA" id="ARBA00004651"/>
    </source>
</evidence>
<dbReference type="EMBL" id="VDUY01000001">
    <property type="protein sequence ID" value="TXL68959.1"/>
    <property type="molecule type" value="Genomic_DNA"/>
</dbReference>
<dbReference type="InterPro" id="IPR011701">
    <property type="entry name" value="MFS"/>
</dbReference>
<proteinExistence type="predicted"/>
<feature type="transmembrane region" description="Helical" evidence="6">
    <location>
        <begin position="292"/>
        <end position="315"/>
    </location>
</feature>
<evidence type="ECO:0000313" key="9">
    <source>
        <dbReference type="Proteomes" id="UP000321548"/>
    </source>
</evidence>
<comment type="caution">
    <text evidence="8">The sequence shown here is derived from an EMBL/GenBank/DDBJ whole genome shotgun (WGS) entry which is preliminary data.</text>
</comment>
<dbReference type="Pfam" id="PF07690">
    <property type="entry name" value="MFS_1"/>
    <property type="match status" value="1"/>
</dbReference>
<feature type="transmembrane region" description="Helical" evidence="6">
    <location>
        <begin position="327"/>
        <end position="349"/>
    </location>
</feature>
<keyword evidence="9" id="KW-1185">Reference proteome</keyword>
<feature type="transmembrane region" description="Helical" evidence="6">
    <location>
        <begin position="63"/>
        <end position="82"/>
    </location>
</feature>
<feature type="transmembrane region" description="Helical" evidence="6">
    <location>
        <begin position="88"/>
        <end position="111"/>
    </location>
</feature>
<feature type="transmembrane region" description="Helical" evidence="6">
    <location>
        <begin position="233"/>
        <end position="254"/>
    </location>
</feature>
<evidence type="ECO:0000256" key="5">
    <source>
        <dbReference type="ARBA" id="ARBA00023136"/>
    </source>
</evidence>
<keyword evidence="4 6" id="KW-1133">Transmembrane helix</keyword>
<dbReference type="AlphaFoldDB" id="A0A5C8P693"/>
<dbReference type="InterPro" id="IPR036259">
    <property type="entry name" value="MFS_trans_sf"/>
</dbReference>
<dbReference type="GO" id="GO:0005886">
    <property type="term" value="C:plasma membrane"/>
    <property type="evidence" value="ECO:0007669"/>
    <property type="project" value="UniProtKB-SubCell"/>
</dbReference>
<protein>
    <submittedName>
        <fullName evidence="8">MFS transporter</fullName>
    </submittedName>
</protein>
<feature type="transmembrane region" description="Helical" evidence="6">
    <location>
        <begin position="26"/>
        <end position="51"/>
    </location>
</feature>
<feature type="transmembrane region" description="Helical" evidence="6">
    <location>
        <begin position="266"/>
        <end position="286"/>
    </location>
</feature>
<dbReference type="CDD" id="cd06174">
    <property type="entry name" value="MFS"/>
    <property type="match status" value="1"/>
</dbReference>
<keyword evidence="2" id="KW-1003">Cell membrane</keyword>
<feature type="transmembrane region" description="Helical" evidence="6">
    <location>
        <begin position="150"/>
        <end position="174"/>
    </location>
</feature>
<dbReference type="SUPFAM" id="SSF103473">
    <property type="entry name" value="MFS general substrate transporter"/>
    <property type="match status" value="1"/>
</dbReference>
<organism evidence="8 9">
    <name type="scientific">Zeimonas arvi</name>
    <dbReference type="NCBI Taxonomy" id="2498847"/>
    <lineage>
        <taxon>Bacteria</taxon>
        <taxon>Pseudomonadati</taxon>
        <taxon>Pseudomonadota</taxon>
        <taxon>Betaproteobacteria</taxon>
        <taxon>Burkholderiales</taxon>
        <taxon>Burkholderiaceae</taxon>
        <taxon>Zeimonas</taxon>
    </lineage>
</organism>
<evidence type="ECO:0000256" key="6">
    <source>
        <dbReference type="SAM" id="Phobius"/>
    </source>
</evidence>
<dbReference type="PANTHER" id="PTHR43124:SF3">
    <property type="entry name" value="CHLORAMPHENICOL EFFLUX PUMP RV0191"/>
    <property type="match status" value="1"/>
</dbReference>